<dbReference type="GO" id="GO:0020037">
    <property type="term" value="F:heme binding"/>
    <property type="evidence" value="ECO:0007669"/>
    <property type="project" value="InterPro"/>
</dbReference>
<evidence type="ECO:0000256" key="7">
    <source>
        <dbReference type="PIRSR" id="PIRSR602401-1"/>
    </source>
</evidence>
<dbReference type="Pfam" id="PF00067">
    <property type="entry name" value="p450"/>
    <property type="match status" value="1"/>
</dbReference>
<dbReference type="CDD" id="cd11061">
    <property type="entry name" value="CYP67-like"/>
    <property type="match status" value="1"/>
</dbReference>
<evidence type="ECO:0000313" key="11">
    <source>
        <dbReference type="Proteomes" id="UP000002668"/>
    </source>
</evidence>
<sequence length="1031" mass="117010">MAPIPSSHLSSSSQLIQLPREIRDLIYEYALLGNKHTIALESAIINTSQSAHIQNLGFYKRLEEKFHCLHTRTHRRIWSVPTFDLNVAFGTQDIYNIPKYVSMTYNLNRRCHSLGRPNVSLLRTNKQIHAEASELMYGRATFSFNADFALAAAFAFLSDRAPATLLKINRLELGLSEDSNMCGTGTAHYPVMLRATDSSVLQYAYNHYTDLCTLLSSSRMSLRHITLRINSNLSPWRQINTPQTAEEWLLWEEREAKSLRPARPLWIEPLLQIKNLDSIDIYWGSNSLWAHRIADAISVLRQHMLKKHMRIQHSGLGTAETPLTFRLLDRQDFSGTLDKASSLIDYTLHENGTWLVSKCPDEHWARETFDAQDLNGSRTRCNVINVILSPQGRELRASQFHLDMGDKSRNQPTRLLDGVESAILTDDLRGPVRLHMPVNQVAGSHILTLLVSYSQRCQKRYRGQFQRLGVTSLLFNDMVGTTEILALATHKTIVAGLALATHSVLYQGEWDNEFHFVLGIWMLALGGLAAAEYMYNPHISTIGAALQITGVTAAVYMGVLITAILIYRIFFHRLRHIPGPFLARFSKLYGIFCGVLPHYQYYKWAEKLHEQYKTDVIRTGPREVTVYTADAIKLVHGPNTRCRKGPWYAAAKHVGGASVHTTRDKEEHKQRRKDWDFAFNAKALRDYEPRLDRHALALMTRLQEQASQPIVRLTNWVNFYSFDVMGDVSFSRSFGMMEKGEEADVIKLLHASMEPLSIFGHITWGLNLITRTPFGVKALLEHIEWTAMVLKERKKVVPKERDIFSWLLDEEDPNVTPELNSDARLLVVAGSDTTAATLSWIAYELCKNPKVQSRLLRDINSTVSKKGFLGVDDVANIPYLDGVINEAMRLHPAVPSGVQRETPPEGITLPNGTYIPGSTIVWMPIHTIQRDPRYFRSPLTFLPERWTDEQPDAIIDKRAFMPFGFGAYSCVGQRLAMMELRSVTANLVRQFELSFAEGEDGSAMEMESRDCFTLNVGKLDVRLLARDGDKA</sequence>
<dbReference type="PRINTS" id="PR00385">
    <property type="entry name" value="P450"/>
</dbReference>
<feature type="transmembrane region" description="Helical" evidence="8">
    <location>
        <begin position="514"/>
        <end position="535"/>
    </location>
</feature>
<dbReference type="InParanoid" id="E5A4C8"/>
<dbReference type="eggNOG" id="KOG0158">
    <property type="taxonomic scope" value="Eukaryota"/>
</dbReference>
<feature type="transmembrane region" description="Helical" evidence="8">
    <location>
        <begin position="542"/>
        <end position="567"/>
    </location>
</feature>
<dbReference type="SUPFAM" id="SSF48264">
    <property type="entry name" value="Cytochrome P450"/>
    <property type="match status" value="1"/>
</dbReference>
<keyword evidence="8" id="KW-0472">Membrane</keyword>
<dbReference type="Proteomes" id="UP000002668">
    <property type="component" value="Genome"/>
</dbReference>
<feature type="domain" description="DUF7730" evidence="9">
    <location>
        <begin position="12"/>
        <end position="243"/>
    </location>
</feature>
<dbReference type="FunFam" id="1.10.630.10:FF:000129">
    <property type="entry name" value="Benzoate 4-monooxygenase cytochrome P450"/>
    <property type="match status" value="1"/>
</dbReference>
<keyword evidence="3 7" id="KW-0479">Metal-binding</keyword>
<dbReference type="EMBL" id="FP929133">
    <property type="protein sequence ID" value="CBX98473.1"/>
    <property type="molecule type" value="Genomic_DNA"/>
</dbReference>
<comment type="similarity">
    <text evidence="2">Belongs to the cytochrome P450 family.</text>
</comment>
<dbReference type="InterPro" id="IPR002401">
    <property type="entry name" value="Cyt_P450_E_grp-I"/>
</dbReference>
<feature type="binding site" description="axial binding residue" evidence="7">
    <location>
        <position position="970"/>
    </location>
    <ligand>
        <name>heme</name>
        <dbReference type="ChEBI" id="CHEBI:30413"/>
    </ligand>
    <ligandPart>
        <name>Fe</name>
        <dbReference type="ChEBI" id="CHEBI:18248"/>
    </ligandPart>
</feature>
<dbReference type="InterPro" id="IPR050121">
    <property type="entry name" value="Cytochrome_P450_monoxygenase"/>
</dbReference>
<dbReference type="InterPro" id="IPR036396">
    <property type="entry name" value="Cyt_P450_sf"/>
</dbReference>
<dbReference type="InterPro" id="IPR056632">
    <property type="entry name" value="DUF7730"/>
</dbReference>
<evidence type="ECO:0000256" key="4">
    <source>
        <dbReference type="ARBA" id="ARBA00023002"/>
    </source>
</evidence>
<keyword evidence="5 7" id="KW-0408">Iron</keyword>
<evidence type="ECO:0000259" key="9">
    <source>
        <dbReference type="Pfam" id="PF24864"/>
    </source>
</evidence>
<dbReference type="PRINTS" id="PR00463">
    <property type="entry name" value="EP450I"/>
</dbReference>
<dbReference type="GO" id="GO:0005506">
    <property type="term" value="F:iron ion binding"/>
    <property type="evidence" value="ECO:0007669"/>
    <property type="project" value="InterPro"/>
</dbReference>
<evidence type="ECO:0000256" key="3">
    <source>
        <dbReference type="ARBA" id="ARBA00022723"/>
    </source>
</evidence>
<keyword evidence="8" id="KW-1133">Transmembrane helix</keyword>
<evidence type="ECO:0000256" key="2">
    <source>
        <dbReference type="ARBA" id="ARBA00010617"/>
    </source>
</evidence>
<dbReference type="HOGENOM" id="CLU_299958_0_0_1"/>
<keyword evidence="8" id="KW-0812">Transmembrane</keyword>
<keyword evidence="7" id="KW-0349">Heme</keyword>
<dbReference type="PANTHER" id="PTHR24305">
    <property type="entry name" value="CYTOCHROME P450"/>
    <property type="match status" value="1"/>
</dbReference>
<protein>
    <recommendedName>
        <fullName evidence="9">DUF7730 domain-containing protein</fullName>
    </recommendedName>
</protein>
<proteinExistence type="inferred from homology"/>
<dbReference type="PANTHER" id="PTHR24305:SF187">
    <property type="entry name" value="P450, PUTATIVE (EUROFUNG)-RELATED"/>
    <property type="match status" value="1"/>
</dbReference>
<evidence type="ECO:0000256" key="5">
    <source>
        <dbReference type="ARBA" id="ARBA00023004"/>
    </source>
</evidence>
<reference evidence="11" key="1">
    <citation type="journal article" date="2011" name="Nat. Commun.">
        <title>Effector diversification within compartments of the Leptosphaeria maculans genome affected by Repeat-Induced Point mutations.</title>
        <authorList>
            <person name="Rouxel T."/>
            <person name="Grandaubert J."/>
            <person name="Hane J.K."/>
            <person name="Hoede C."/>
            <person name="van de Wouw A.P."/>
            <person name="Couloux A."/>
            <person name="Dominguez V."/>
            <person name="Anthouard V."/>
            <person name="Bally P."/>
            <person name="Bourras S."/>
            <person name="Cozijnsen A.J."/>
            <person name="Ciuffetti L.M."/>
            <person name="Degrave A."/>
            <person name="Dilmaghani A."/>
            <person name="Duret L."/>
            <person name="Fudal I."/>
            <person name="Goodwin S.B."/>
            <person name="Gout L."/>
            <person name="Glaser N."/>
            <person name="Linglin J."/>
            <person name="Kema G.H.J."/>
            <person name="Lapalu N."/>
            <person name="Lawrence C.B."/>
            <person name="May K."/>
            <person name="Meyer M."/>
            <person name="Ollivier B."/>
            <person name="Poulain J."/>
            <person name="Schoch C.L."/>
            <person name="Simon A."/>
            <person name="Spatafora J.W."/>
            <person name="Stachowiak A."/>
            <person name="Turgeon B.G."/>
            <person name="Tyler B.M."/>
            <person name="Vincent D."/>
            <person name="Weissenbach J."/>
            <person name="Amselem J."/>
            <person name="Quesneville H."/>
            <person name="Oliver R.P."/>
            <person name="Wincker P."/>
            <person name="Balesdent M.-H."/>
            <person name="Howlett B.J."/>
        </authorList>
    </citation>
    <scope>NUCLEOTIDE SEQUENCE [LARGE SCALE GENOMIC DNA]</scope>
    <source>
        <strain evidence="11">JN3 / isolate v23.1.3 / race Av1-4-5-6-7-8</strain>
    </source>
</reference>
<keyword evidence="4" id="KW-0560">Oxidoreductase</keyword>
<dbReference type="OMA" id="TECEYLY"/>
<gene>
    <name evidence="10" type="ORF">LEMA_P098820.1</name>
</gene>
<dbReference type="STRING" id="985895.E5A4C8"/>
<dbReference type="GO" id="GO:0016705">
    <property type="term" value="F:oxidoreductase activity, acting on paired donors, with incorporation or reduction of molecular oxygen"/>
    <property type="evidence" value="ECO:0007669"/>
    <property type="project" value="InterPro"/>
</dbReference>
<dbReference type="OrthoDB" id="6692864at2759"/>
<dbReference type="GeneID" id="13285950"/>
<dbReference type="GO" id="GO:0004497">
    <property type="term" value="F:monooxygenase activity"/>
    <property type="evidence" value="ECO:0007669"/>
    <property type="project" value="UniProtKB-KW"/>
</dbReference>
<organism evidence="11">
    <name type="scientific">Leptosphaeria maculans (strain JN3 / isolate v23.1.3 / race Av1-4-5-6-7-8)</name>
    <name type="common">Blackleg fungus</name>
    <name type="synonym">Phoma lingam</name>
    <dbReference type="NCBI Taxonomy" id="985895"/>
    <lineage>
        <taxon>Eukaryota</taxon>
        <taxon>Fungi</taxon>
        <taxon>Dikarya</taxon>
        <taxon>Ascomycota</taxon>
        <taxon>Pezizomycotina</taxon>
        <taxon>Dothideomycetes</taxon>
        <taxon>Pleosporomycetidae</taxon>
        <taxon>Pleosporales</taxon>
        <taxon>Pleosporineae</taxon>
        <taxon>Leptosphaeriaceae</taxon>
        <taxon>Plenodomus</taxon>
        <taxon>Plenodomus lingam/Leptosphaeria maculans species complex</taxon>
    </lineage>
</organism>
<keyword evidence="11" id="KW-1185">Reference proteome</keyword>
<accession>E5A4C8</accession>
<evidence type="ECO:0000256" key="8">
    <source>
        <dbReference type="SAM" id="Phobius"/>
    </source>
</evidence>
<name>E5A4C8_LEPMJ</name>
<dbReference type="AlphaFoldDB" id="E5A4C8"/>
<dbReference type="VEuPathDB" id="FungiDB:LEMA_P098820.1"/>
<evidence type="ECO:0000313" key="10">
    <source>
        <dbReference type="EMBL" id="CBX98473.1"/>
    </source>
</evidence>
<evidence type="ECO:0000256" key="6">
    <source>
        <dbReference type="ARBA" id="ARBA00023033"/>
    </source>
</evidence>
<dbReference type="Pfam" id="PF24864">
    <property type="entry name" value="DUF7730"/>
    <property type="match status" value="1"/>
</dbReference>
<comment type="cofactor">
    <cofactor evidence="1 7">
        <name>heme</name>
        <dbReference type="ChEBI" id="CHEBI:30413"/>
    </cofactor>
</comment>
<evidence type="ECO:0000256" key="1">
    <source>
        <dbReference type="ARBA" id="ARBA00001971"/>
    </source>
</evidence>
<dbReference type="InterPro" id="IPR001128">
    <property type="entry name" value="Cyt_P450"/>
</dbReference>
<dbReference type="Gene3D" id="1.10.630.10">
    <property type="entry name" value="Cytochrome P450"/>
    <property type="match status" value="1"/>
</dbReference>
<keyword evidence="6" id="KW-0503">Monooxygenase</keyword>